<feature type="transmembrane region" description="Helical" evidence="1">
    <location>
        <begin position="147"/>
        <end position="171"/>
    </location>
</feature>
<name>A4BEU4_9GAMM</name>
<keyword evidence="1" id="KW-0472">Membrane</keyword>
<dbReference type="EMBL" id="AAOE01000011">
    <property type="protein sequence ID" value="EAR09279.1"/>
    <property type="molecule type" value="Genomic_DNA"/>
</dbReference>
<dbReference type="STRING" id="314283.MED297_18363"/>
<feature type="transmembrane region" description="Helical" evidence="1">
    <location>
        <begin position="183"/>
        <end position="205"/>
    </location>
</feature>
<evidence type="ECO:0000256" key="1">
    <source>
        <dbReference type="SAM" id="Phobius"/>
    </source>
</evidence>
<feature type="transmembrane region" description="Helical" evidence="1">
    <location>
        <begin position="114"/>
        <end position="135"/>
    </location>
</feature>
<accession>A4BEU4</accession>
<keyword evidence="1" id="KW-0812">Transmembrane</keyword>
<evidence type="ECO:0000313" key="3">
    <source>
        <dbReference type="Proteomes" id="UP000005953"/>
    </source>
</evidence>
<feature type="transmembrane region" description="Helical" evidence="1">
    <location>
        <begin position="72"/>
        <end position="93"/>
    </location>
</feature>
<sequence>MSNFPVINLVFGFIGVLILARHRYSIAWVCLGSLLIIELALGIVNGLIFAQIVSSAGRSDGFSESLVYSLQAVFGGLYEAVLMLIVLVSLWVYQTQSMRSKSITQHAIEYLIKLLSLVLALLVGSGIYIGLNFALTGSDVTFLLSGLVVSGSALFALASWMSLVMSVLAMWGLFEHTRRNGVYCLHIVLLTIPVIGLGWFFWMFYRWQVEAKRVNHAEGDAMVNYASRIMGLTLGVSLLAALSAGGLYYFNFSAVVTMVISFCQVLVSLVLLYFWVRFYQILYRASQTGYKLDNASSVVGV</sequence>
<protein>
    <submittedName>
        <fullName evidence="2">Uncharacterized protein</fullName>
    </submittedName>
</protein>
<feature type="transmembrane region" description="Helical" evidence="1">
    <location>
        <begin position="29"/>
        <end position="52"/>
    </location>
</feature>
<keyword evidence="3" id="KW-1185">Reference proteome</keyword>
<keyword evidence="1" id="KW-1133">Transmembrane helix</keyword>
<feature type="transmembrane region" description="Helical" evidence="1">
    <location>
        <begin position="6"/>
        <end position="22"/>
    </location>
</feature>
<reference evidence="2 3" key="1">
    <citation type="submission" date="2006-02" db="EMBL/GenBank/DDBJ databases">
        <authorList>
            <person name="Pinhassi J."/>
            <person name="Pedros-Alio C."/>
            <person name="Ferriera S."/>
            <person name="Johnson J."/>
            <person name="Kravitz S."/>
            <person name="Halpern A."/>
            <person name="Remington K."/>
            <person name="Beeson K."/>
            <person name="Tran B."/>
            <person name="Rogers Y.-H."/>
            <person name="Friedman R."/>
            <person name="Venter J.C."/>
        </authorList>
    </citation>
    <scope>NUCLEOTIDE SEQUENCE [LARGE SCALE GENOMIC DNA]</scope>
    <source>
        <strain evidence="2 3">MED297</strain>
    </source>
</reference>
<feature type="transmembrane region" description="Helical" evidence="1">
    <location>
        <begin position="255"/>
        <end position="276"/>
    </location>
</feature>
<dbReference type="AlphaFoldDB" id="A4BEU4"/>
<feature type="transmembrane region" description="Helical" evidence="1">
    <location>
        <begin position="225"/>
        <end position="248"/>
    </location>
</feature>
<comment type="caution">
    <text evidence="2">The sequence shown here is derived from an EMBL/GenBank/DDBJ whole genome shotgun (WGS) entry which is preliminary data.</text>
</comment>
<organism evidence="2 3">
    <name type="scientific">Reinekea blandensis MED297</name>
    <dbReference type="NCBI Taxonomy" id="314283"/>
    <lineage>
        <taxon>Bacteria</taxon>
        <taxon>Pseudomonadati</taxon>
        <taxon>Pseudomonadota</taxon>
        <taxon>Gammaproteobacteria</taxon>
        <taxon>Oceanospirillales</taxon>
        <taxon>Saccharospirillaceae</taxon>
        <taxon>Reinekea</taxon>
    </lineage>
</organism>
<gene>
    <name evidence="2" type="ORF">MED297_18363</name>
</gene>
<dbReference type="Proteomes" id="UP000005953">
    <property type="component" value="Unassembled WGS sequence"/>
</dbReference>
<proteinExistence type="predicted"/>
<evidence type="ECO:0000313" key="2">
    <source>
        <dbReference type="EMBL" id="EAR09279.1"/>
    </source>
</evidence>
<dbReference type="HOGENOM" id="CLU_923999_0_0_6"/>